<organism evidence="1">
    <name type="scientific">Medicago truncatula</name>
    <name type="common">Barrel medic</name>
    <name type="synonym">Medicago tribuloides</name>
    <dbReference type="NCBI Taxonomy" id="3880"/>
    <lineage>
        <taxon>Eukaryota</taxon>
        <taxon>Viridiplantae</taxon>
        <taxon>Streptophyta</taxon>
        <taxon>Embryophyta</taxon>
        <taxon>Tracheophyta</taxon>
        <taxon>Spermatophyta</taxon>
        <taxon>Magnoliopsida</taxon>
        <taxon>eudicotyledons</taxon>
        <taxon>Gunneridae</taxon>
        <taxon>Pentapetalae</taxon>
        <taxon>rosids</taxon>
        <taxon>fabids</taxon>
        <taxon>Fabales</taxon>
        <taxon>Fabaceae</taxon>
        <taxon>Papilionoideae</taxon>
        <taxon>50 kb inversion clade</taxon>
        <taxon>NPAAA clade</taxon>
        <taxon>Hologalegina</taxon>
        <taxon>IRL clade</taxon>
        <taxon>Trifolieae</taxon>
        <taxon>Medicago</taxon>
    </lineage>
</organism>
<proteinExistence type="evidence at transcript level"/>
<name>I3T0S2_MEDTR</name>
<dbReference type="EMBL" id="BT146320">
    <property type="protein sequence ID" value="AFK46114.1"/>
    <property type="molecule type" value="mRNA"/>
</dbReference>
<evidence type="ECO:0000313" key="1">
    <source>
        <dbReference type="EMBL" id="AFK46114.1"/>
    </source>
</evidence>
<accession>I3T0S2</accession>
<reference evidence="1" key="1">
    <citation type="submission" date="2012-05" db="EMBL/GenBank/DDBJ databases">
        <authorList>
            <person name="Krishnakumar V."/>
            <person name="Cheung F."/>
            <person name="Xiao Y."/>
            <person name="Chan A."/>
            <person name="Moskal W.A."/>
            <person name="Town C.D."/>
        </authorList>
    </citation>
    <scope>NUCLEOTIDE SEQUENCE</scope>
</reference>
<dbReference type="AlphaFoldDB" id="I3T0S2"/>
<protein>
    <submittedName>
        <fullName evidence="1">Uncharacterized protein</fullName>
    </submittedName>
</protein>
<sequence>MRITWIELRKWRQYGFHYTPNQSKNVDRYVWKICRKNKLGLSLYLMVAVPNF</sequence>